<evidence type="ECO:0000313" key="1">
    <source>
        <dbReference type="EMBL" id="RVE74996.1"/>
    </source>
</evidence>
<reference evidence="1 2" key="2">
    <citation type="submission" date="2019-01" db="EMBL/GenBank/DDBJ databases">
        <title>A chromosome length genome reference of the Java medaka (oryzias javanicus).</title>
        <authorList>
            <person name="Herpin A."/>
            <person name="Takehana Y."/>
            <person name="Naruse K."/>
            <person name="Ansai S."/>
            <person name="Kawaguchi M."/>
        </authorList>
    </citation>
    <scope>NUCLEOTIDE SEQUENCE [LARGE SCALE GENOMIC DNA]</scope>
    <source>
        <strain evidence="1">RS831</strain>
        <tissue evidence="1">Whole body</tissue>
    </source>
</reference>
<dbReference type="EMBL" id="CM012439">
    <property type="protein sequence ID" value="RVE74996.1"/>
    <property type="molecule type" value="Genomic_DNA"/>
</dbReference>
<protein>
    <submittedName>
        <fullName evidence="1">Uncharacterized protein</fullName>
    </submittedName>
</protein>
<gene>
    <name evidence="1" type="ORF">OJAV_G00027650</name>
</gene>
<dbReference type="OrthoDB" id="120976at2759"/>
<reference evidence="1 2" key="1">
    <citation type="submission" date="2018-11" db="EMBL/GenBank/DDBJ databases">
        <authorList>
            <person name="Lopez-Roques C."/>
            <person name="Donnadieu C."/>
            <person name="Bouchez O."/>
            <person name="Klopp C."/>
            <person name="Cabau C."/>
            <person name="Zahm M."/>
        </authorList>
    </citation>
    <scope>NUCLEOTIDE SEQUENCE [LARGE SCALE GENOMIC DNA]</scope>
    <source>
        <strain evidence="1">RS831</strain>
        <tissue evidence="1">Whole body</tissue>
    </source>
</reference>
<proteinExistence type="predicted"/>
<dbReference type="PANTHER" id="PTHR15535:SF15">
    <property type="entry name" value="CELL MIGRATION-INDUCING AND HYALURONAN-BINDING PROTEIN"/>
    <property type="match status" value="1"/>
</dbReference>
<dbReference type="AlphaFoldDB" id="A0A3S2MUW9"/>
<evidence type="ECO:0000313" key="2">
    <source>
        <dbReference type="Proteomes" id="UP000283210"/>
    </source>
</evidence>
<dbReference type="Proteomes" id="UP000283210">
    <property type="component" value="Chromosome 3"/>
</dbReference>
<dbReference type="InterPro" id="IPR052252">
    <property type="entry name" value="CEMIP/CEMIP2"/>
</dbReference>
<dbReference type="PANTHER" id="PTHR15535">
    <property type="entry name" value="TRANSMEMBRANE PROTEIN 2-RELATED"/>
    <property type="match status" value="1"/>
</dbReference>
<organism evidence="1 2">
    <name type="scientific">Oryzias javanicus</name>
    <name type="common">Javanese ricefish</name>
    <name type="synonym">Aplocheilus javanicus</name>
    <dbReference type="NCBI Taxonomy" id="123683"/>
    <lineage>
        <taxon>Eukaryota</taxon>
        <taxon>Metazoa</taxon>
        <taxon>Chordata</taxon>
        <taxon>Craniata</taxon>
        <taxon>Vertebrata</taxon>
        <taxon>Euteleostomi</taxon>
        <taxon>Actinopterygii</taxon>
        <taxon>Neopterygii</taxon>
        <taxon>Teleostei</taxon>
        <taxon>Neoteleostei</taxon>
        <taxon>Acanthomorphata</taxon>
        <taxon>Ovalentaria</taxon>
        <taxon>Atherinomorphae</taxon>
        <taxon>Beloniformes</taxon>
        <taxon>Adrianichthyidae</taxon>
        <taxon>Oryziinae</taxon>
        <taxon>Oryzias</taxon>
    </lineage>
</organism>
<keyword evidence="2" id="KW-1185">Reference proteome</keyword>
<accession>A0A3S2MUW9</accession>
<sequence length="283" mass="30550">MFLIRGEMEPGCYSQEACRFFSFDTGSGHLKVERGFGAVHLSGTGGGTTPPPRSASLSIHHSFSRCVVTIHGSNGAAGQTRSNRGLLLGEGRSLHDGGRFPPRRSETWWAYDALGHCFFTEDGAESRRKHVPALSGFCWCGPGRCCRQTGRPMCRHDHGGGRSRRPGLILDHGCEDHAGQQLGQEPPLSLTGARSAQIHSLLAEPNCRSRIIDLFCSDKGSDHFSSELSDHLPVLIQNPSCSVQRTEPGSRGLAEGGGTCGWTTVSLLITGSADARQWRNVSR</sequence>
<name>A0A3S2MUW9_ORYJA</name>